<reference evidence="2" key="1">
    <citation type="submission" date="2015-04" db="EMBL/GenBank/DDBJ databases">
        <title>Physiological reanalysis, assessment of diazotrophy, and genome sequences of multiple isolates of Streptomyces thermoautotrophicus.</title>
        <authorList>
            <person name="MacKellar D.C."/>
            <person name="Lieber L."/>
            <person name="Norman J."/>
            <person name="Bolger A."/>
            <person name="Tobin C."/>
            <person name="Murray J.W."/>
            <person name="Chang R."/>
            <person name="Ford T."/>
            <person name="Nguyen P.Q."/>
            <person name="Woodward J."/>
            <person name="Permingeat H."/>
            <person name="Joshi N.S."/>
            <person name="Silver P.A."/>
            <person name="Usadel B."/>
            <person name="Rutherford A.W."/>
            <person name="Friesen M."/>
            <person name="Prell J."/>
        </authorList>
    </citation>
    <scope>NUCLEOTIDE SEQUENCE [LARGE SCALE GENOMIC DNA]</scope>
    <source>
        <strain evidence="2">H1</strain>
    </source>
</reference>
<dbReference type="OrthoDB" id="3690014at2"/>
<proteinExistence type="predicted"/>
<evidence type="ECO:0000313" key="1">
    <source>
        <dbReference type="EMBL" id="KWW98958.1"/>
    </source>
</evidence>
<protein>
    <submittedName>
        <fullName evidence="1">Uncharacterized protein</fullName>
    </submittedName>
</protein>
<dbReference type="Proteomes" id="UP000070188">
    <property type="component" value="Unassembled WGS sequence"/>
</dbReference>
<keyword evidence="2" id="KW-1185">Reference proteome</keyword>
<gene>
    <name evidence="1" type="ORF">LI90_588</name>
</gene>
<organism evidence="1 2">
    <name type="scientific">Carbonactinospora thermoautotrophica</name>
    <dbReference type="NCBI Taxonomy" id="1469144"/>
    <lineage>
        <taxon>Bacteria</taxon>
        <taxon>Bacillati</taxon>
        <taxon>Actinomycetota</taxon>
        <taxon>Actinomycetes</taxon>
        <taxon>Kitasatosporales</taxon>
        <taxon>Carbonactinosporaceae</taxon>
        <taxon>Carbonactinospora</taxon>
    </lineage>
</organism>
<dbReference type="AlphaFoldDB" id="A0A132MM89"/>
<dbReference type="STRING" id="1469144.LI90_588"/>
<name>A0A132MM89_9ACTN</name>
<evidence type="ECO:0000313" key="2">
    <source>
        <dbReference type="Proteomes" id="UP000070188"/>
    </source>
</evidence>
<dbReference type="PATRIC" id="fig|1469144.10.peg.685"/>
<accession>A0A132MM89</accession>
<sequence length="141" mass="14647">MTPFMSAVAEVVGGAGHAGLPATVPSEPRPMGVGAERQVAIRSLAEQLACEANAVLADRGERIELEDRPGDGVLVFTLRYRSRQAEVSTRFADGVAYGRLRGVAAGAQDEQPRELAGPEALEDLILRLLAGPDDAPAAGGS</sequence>
<comment type="caution">
    <text evidence="1">The sequence shown here is derived from an EMBL/GenBank/DDBJ whole genome shotgun (WGS) entry which is preliminary data.</text>
</comment>
<dbReference type="EMBL" id="LAXD01000001">
    <property type="protein sequence ID" value="KWW98958.1"/>
    <property type="molecule type" value="Genomic_DNA"/>
</dbReference>
<dbReference type="RefSeq" id="WP_066883933.1">
    <property type="nucleotide sequence ID" value="NZ_JYIK01000965.1"/>
</dbReference>